<dbReference type="RefSeq" id="WP_079682530.1">
    <property type="nucleotide sequence ID" value="NZ_FUYQ01000004.1"/>
</dbReference>
<reference evidence="5" key="1">
    <citation type="submission" date="2017-02" db="EMBL/GenBank/DDBJ databases">
        <authorList>
            <person name="Varghese N."/>
            <person name="Submissions S."/>
        </authorList>
    </citation>
    <scope>NUCLEOTIDE SEQUENCE [LARGE SCALE GENOMIC DNA]</scope>
    <source>
        <strain evidence="5">DSM 24967</strain>
    </source>
</reference>
<evidence type="ECO:0000259" key="3">
    <source>
        <dbReference type="Pfam" id="PF16344"/>
    </source>
</evidence>
<keyword evidence="1" id="KW-0812">Transmembrane</keyword>
<gene>
    <name evidence="4" type="ORF">SAMN05660349_00836</name>
</gene>
<dbReference type="PANTHER" id="PTHR30273:SF2">
    <property type="entry name" value="PROTEIN FECR"/>
    <property type="match status" value="1"/>
</dbReference>
<dbReference type="Gene3D" id="3.55.50.30">
    <property type="match status" value="1"/>
</dbReference>
<evidence type="ECO:0000259" key="2">
    <source>
        <dbReference type="Pfam" id="PF04773"/>
    </source>
</evidence>
<feature type="transmembrane region" description="Helical" evidence="1">
    <location>
        <begin position="86"/>
        <end position="107"/>
    </location>
</feature>
<dbReference type="PIRSF" id="PIRSF018266">
    <property type="entry name" value="FecR"/>
    <property type="match status" value="1"/>
</dbReference>
<keyword evidence="1" id="KW-0472">Membrane</keyword>
<evidence type="ECO:0000256" key="1">
    <source>
        <dbReference type="SAM" id="Phobius"/>
    </source>
</evidence>
<sequence length="340" mass="39374">MNTDNYIESLVIKYLSGHCTEEEKEALLSWIKESEDNRIQFEALRNIWQGLNPAFNPEEIDDQKALNSVLNKINKLHWSQHPVVVYWQRSAAILLLPLLLSLIYLLVSKEPENITLQEVFAPYGTFVEVNLPDNSKVWLNAGSSLKYPTRFTKGSRKVTLQGEAFFEVESDPENPFTVHTARVDVRATGTAFNVEAYPKDSMTSVTMVKGRIGMAINQQKRFDLFPGERASFNKNTLQCKIEKTDPYKWYAWKDGLMVFRDDPLEYVFKRVGQTFNVEIVVMDKEIANQPYRATFKQESLSEILRLLQLSAPIRYVNYNQETANELALKRRKVEVYKLKK</sequence>
<organism evidence="4 5">
    <name type="scientific">Parabacteroides chartae</name>
    <dbReference type="NCBI Taxonomy" id="1037355"/>
    <lineage>
        <taxon>Bacteria</taxon>
        <taxon>Pseudomonadati</taxon>
        <taxon>Bacteroidota</taxon>
        <taxon>Bacteroidia</taxon>
        <taxon>Bacteroidales</taxon>
        <taxon>Tannerellaceae</taxon>
        <taxon>Parabacteroides</taxon>
    </lineage>
</organism>
<dbReference type="PANTHER" id="PTHR30273">
    <property type="entry name" value="PERIPLASMIC SIGNAL SENSOR AND SIGMA FACTOR ACTIVATOR FECR-RELATED"/>
    <property type="match status" value="1"/>
</dbReference>
<dbReference type="Pfam" id="PF16344">
    <property type="entry name" value="FecR_C"/>
    <property type="match status" value="1"/>
</dbReference>
<dbReference type="InterPro" id="IPR006860">
    <property type="entry name" value="FecR"/>
</dbReference>
<feature type="domain" description="Protein FecR C-terminal" evidence="3">
    <location>
        <begin position="257"/>
        <end position="316"/>
    </location>
</feature>
<dbReference type="InterPro" id="IPR032508">
    <property type="entry name" value="FecR_C"/>
</dbReference>
<proteinExistence type="predicted"/>
<dbReference type="AlphaFoldDB" id="A0A1T5ARK1"/>
<dbReference type="Gene3D" id="2.60.120.1440">
    <property type="match status" value="1"/>
</dbReference>
<evidence type="ECO:0000313" key="4">
    <source>
        <dbReference type="EMBL" id="SKB37664.1"/>
    </source>
</evidence>
<accession>A0A1T5ARK1</accession>
<evidence type="ECO:0000313" key="5">
    <source>
        <dbReference type="Proteomes" id="UP000190852"/>
    </source>
</evidence>
<dbReference type="Proteomes" id="UP000190852">
    <property type="component" value="Unassembled WGS sequence"/>
</dbReference>
<dbReference type="GO" id="GO:0016989">
    <property type="term" value="F:sigma factor antagonist activity"/>
    <property type="evidence" value="ECO:0007669"/>
    <property type="project" value="TreeGrafter"/>
</dbReference>
<feature type="domain" description="FecR protein" evidence="2">
    <location>
        <begin position="125"/>
        <end position="212"/>
    </location>
</feature>
<keyword evidence="5" id="KW-1185">Reference proteome</keyword>
<dbReference type="Pfam" id="PF04773">
    <property type="entry name" value="FecR"/>
    <property type="match status" value="1"/>
</dbReference>
<keyword evidence="1" id="KW-1133">Transmembrane helix</keyword>
<name>A0A1T5ARK1_9BACT</name>
<dbReference type="EMBL" id="FUYQ01000004">
    <property type="protein sequence ID" value="SKB37664.1"/>
    <property type="molecule type" value="Genomic_DNA"/>
</dbReference>
<dbReference type="InterPro" id="IPR012373">
    <property type="entry name" value="Ferrdict_sens_TM"/>
</dbReference>
<dbReference type="FunFam" id="2.60.120.1440:FF:000001">
    <property type="entry name" value="Putative anti-sigma factor"/>
    <property type="match status" value="1"/>
</dbReference>
<protein>
    <submittedName>
        <fullName evidence="4">FecR family protein</fullName>
    </submittedName>
</protein>